<keyword evidence="4 9" id="KW-0812">Transmembrane</keyword>
<sequence>MNIFFTVLYQPIYNLLVLFYDILPFNDIGLAIILLTLIIKGILFPFTFKTLKSQRDMQAIQPKIAQIREEYKNDKEKMATELMSVYKNNNVNPLASCLPLLIQLPIFIALFRVLRDGLGTVNADILYSFIPNPEIMNTMFLRLIDLTVVSIPLAILAAIAQFYQAKQTMARKPAKEVAGKLGTQDEMMADNMSKMMLYFIPVMTLGIGVTSLPGGVMLYWLVTTLLTVVLYSIFLPKQKDEKKD</sequence>
<dbReference type="PANTHER" id="PTHR12428">
    <property type="entry name" value="OXA1"/>
    <property type="match status" value="1"/>
</dbReference>
<reference evidence="13" key="1">
    <citation type="submission" date="2017-09" db="EMBL/GenBank/DDBJ databases">
        <title>Depth-based differentiation of microbial function through sediment-hosted aquifers and enrichment of novel symbionts in the deep terrestrial subsurface.</title>
        <authorList>
            <person name="Probst A.J."/>
            <person name="Ladd B."/>
            <person name="Jarett J.K."/>
            <person name="Geller-Mcgrath D.E."/>
            <person name="Sieber C.M.K."/>
            <person name="Emerson J.B."/>
            <person name="Anantharaman K."/>
            <person name="Thomas B.C."/>
            <person name="Malmstrom R."/>
            <person name="Stieglmeier M."/>
            <person name="Klingl A."/>
            <person name="Woyke T."/>
            <person name="Ryan C.M."/>
            <person name="Banfield J.F."/>
        </authorList>
    </citation>
    <scope>NUCLEOTIDE SEQUENCE [LARGE SCALE GENOMIC DNA]</scope>
</reference>
<gene>
    <name evidence="12" type="ORF">CO057_01185</name>
</gene>
<keyword evidence="3" id="KW-1003">Cell membrane</keyword>
<dbReference type="Pfam" id="PF02096">
    <property type="entry name" value="60KD_IMP"/>
    <property type="match status" value="1"/>
</dbReference>
<comment type="similarity">
    <text evidence="9">Belongs to the OXA1/ALB3/YidC family.</text>
</comment>
<feature type="transmembrane region" description="Helical" evidence="10">
    <location>
        <begin position="28"/>
        <end position="48"/>
    </location>
</feature>
<keyword evidence="6 10" id="KW-1133">Transmembrane helix</keyword>
<dbReference type="AlphaFoldDB" id="A0A2M8EQ14"/>
<keyword evidence="2" id="KW-0813">Transport</keyword>
<proteinExistence type="inferred from homology"/>
<dbReference type="GO" id="GO:0051205">
    <property type="term" value="P:protein insertion into membrane"/>
    <property type="evidence" value="ECO:0007669"/>
    <property type="project" value="TreeGrafter"/>
</dbReference>
<evidence type="ECO:0000256" key="6">
    <source>
        <dbReference type="ARBA" id="ARBA00022989"/>
    </source>
</evidence>
<feature type="domain" description="Membrane insertase YidC/Oxa/ALB C-terminal" evidence="11">
    <location>
        <begin position="29"/>
        <end position="229"/>
    </location>
</feature>
<dbReference type="GO" id="GO:0015031">
    <property type="term" value="P:protein transport"/>
    <property type="evidence" value="ECO:0007669"/>
    <property type="project" value="UniProtKB-KW"/>
</dbReference>
<dbReference type="PANTHER" id="PTHR12428:SF65">
    <property type="entry name" value="CYTOCHROME C OXIDASE ASSEMBLY PROTEIN COX18, MITOCHONDRIAL"/>
    <property type="match status" value="1"/>
</dbReference>
<evidence type="ECO:0000256" key="9">
    <source>
        <dbReference type="RuleBase" id="RU003945"/>
    </source>
</evidence>
<evidence type="ECO:0000256" key="7">
    <source>
        <dbReference type="ARBA" id="ARBA00023136"/>
    </source>
</evidence>
<evidence type="ECO:0000256" key="3">
    <source>
        <dbReference type="ARBA" id="ARBA00022475"/>
    </source>
</evidence>
<feature type="transmembrane region" description="Helical" evidence="10">
    <location>
        <begin position="139"/>
        <end position="163"/>
    </location>
</feature>
<evidence type="ECO:0000256" key="8">
    <source>
        <dbReference type="ARBA" id="ARBA00023186"/>
    </source>
</evidence>
<dbReference type="GO" id="GO:0005886">
    <property type="term" value="C:plasma membrane"/>
    <property type="evidence" value="ECO:0007669"/>
    <property type="project" value="UniProtKB-SubCell"/>
</dbReference>
<dbReference type="NCBIfam" id="TIGR03592">
    <property type="entry name" value="yidC_oxa1_cterm"/>
    <property type="match status" value="1"/>
</dbReference>
<keyword evidence="8" id="KW-0143">Chaperone</keyword>
<feature type="transmembrane region" description="Helical" evidence="10">
    <location>
        <begin position="195"/>
        <end position="212"/>
    </location>
</feature>
<dbReference type="GO" id="GO:0032977">
    <property type="term" value="F:membrane insertase activity"/>
    <property type="evidence" value="ECO:0007669"/>
    <property type="project" value="InterPro"/>
</dbReference>
<evidence type="ECO:0000256" key="4">
    <source>
        <dbReference type="ARBA" id="ARBA00022692"/>
    </source>
</evidence>
<dbReference type="CDD" id="cd20070">
    <property type="entry name" value="5TM_YidC_Alb3"/>
    <property type="match status" value="1"/>
</dbReference>
<name>A0A2M8EQ14_9BACT</name>
<evidence type="ECO:0000313" key="13">
    <source>
        <dbReference type="Proteomes" id="UP000230251"/>
    </source>
</evidence>
<evidence type="ECO:0000313" key="12">
    <source>
        <dbReference type="EMBL" id="PJC24767.1"/>
    </source>
</evidence>
<keyword evidence="5" id="KW-0653">Protein transport</keyword>
<feature type="transmembrane region" description="Helical" evidence="10">
    <location>
        <begin position="218"/>
        <end position="235"/>
    </location>
</feature>
<dbReference type="InterPro" id="IPR001708">
    <property type="entry name" value="YidC/ALB3/OXA1/COX18"/>
</dbReference>
<evidence type="ECO:0000256" key="5">
    <source>
        <dbReference type="ARBA" id="ARBA00022927"/>
    </source>
</evidence>
<evidence type="ECO:0000256" key="1">
    <source>
        <dbReference type="ARBA" id="ARBA00004651"/>
    </source>
</evidence>
<organism evidence="12 13">
    <name type="scientific">Candidatus Uhrbacteria bacterium CG_4_9_14_0_2_um_filter_41_50</name>
    <dbReference type="NCBI Taxonomy" id="1975031"/>
    <lineage>
        <taxon>Bacteria</taxon>
        <taxon>Candidatus Uhriibacteriota</taxon>
    </lineage>
</organism>
<dbReference type="EMBL" id="PFSI01000019">
    <property type="protein sequence ID" value="PJC24767.1"/>
    <property type="molecule type" value="Genomic_DNA"/>
</dbReference>
<evidence type="ECO:0000256" key="10">
    <source>
        <dbReference type="SAM" id="Phobius"/>
    </source>
</evidence>
<dbReference type="InterPro" id="IPR028055">
    <property type="entry name" value="YidC/Oxa/ALB_C"/>
</dbReference>
<evidence type="ECO:0000256" key="2">
    <source>
        <dbReference type="ARBA" id="ARBA00022448"/>
    </source>
</evidence>
<evidence type="ECO:0000259" key="11">
    <source>
        <dbReference type="Pfam" id="PF02096"/>
    </source>
</evidence>
<dbReference type="Proteomes" id="UP000230251">
    <property type="component" value="Unassembled WGS sequence"/>
</dbReference>
<comment type="caution">
    <text evidence="12">The sequence shown here is derived from an EMBL/GenBank/DDBJ whole genome shotgun (WGS) entry which is preliminary data.</text>
</comment>
<keyword evidence="7 10" id="KW-0472">Membrane</keyword>
<feature type="transmembrane region" description="Helical" evidence="10">
    <location>
        <begin position="93"/>
        <end position="114"/>
    </location>
</feature>
<dbReference type="InterPro" id="IPR047196">
    <property type="entry name" value="YidC_ALB_C"/>
</dbReference>
<comment type="subcellular location">
    <subcellularLocation>
        <location evidence="1">Cell membrane</location>
        <topology evidence="1">Multi-pass membrane protein</topology>
    </subcellularLocation>
    <subcellularLocation>
        <location evidence="9">Membrane</location>
        <topology evidence="9">Multi-pass membrane protein</topology>
    </subcellularLocation>
</comment>
<protein>
    <recommendedName>
        <fullName evidence="11">Membrane insertase YidC/Oxa/ALB C-terminal domain-containing protein</fullName>
    </recommendedName>
</protein>
<accession>A0A2M8EQ14</accession>